<feature type="compositionally biased region" description="Acidic residues" evidence="13">
    <location>
        <begin position="232"/>
        <end position="244"/>
    </location>
</feature>
<dbReference type="KEGG" id="hro:HELRODRAFT_67786"/>
<evidence type="ECO:0000256" key="13">
    <source>
        <dbReference type="SAM" id="MobiDB-lite"/>
    </source>
</evidence>
<dbReference type="HOGENOM" id="CLU_028634_2_0_1"/>
<organism evidence="16 17">
    <name type="scientific">Helobdella robusta</name>
    <name type="common">Californian leech</name>
    <dbReference type="NCBI Taxonomy" id="6412"/>
    <lineage>
        <taxon>Eukaryota</taxon>
        <taxon>Metazoa</taxon>
        <taxon>Spiralia</taxon>
        <taxon>Lophotrochozoa</taxon>
        <taxon>Annelida</taxon>
        <taxon>Clitellata</taxon>
        <taxon>Hirudinea</taxon>
        <taxon>Rhynchobdellida</taxon>
        <taxon>Glossiphoniidae</taxon>
        <taxon>Helobdella</taxon>
    </lineage>
</organism>
<dbReference type="Pfam" id="PF00628">
    <property type="entry name" value="PHD"/>
    <property type="match status" value="2"/>
</dbReference>
<evidence type="ECO:0000256" key="11">
    <source>
        <dbReference type="ARBA" id="ARBA00023242"/>
    </source>
</evidence>
<reference evidence="17" key="1">
    <citation type="submission" date="2012-12" db="EMBL/GenBank/DDBJ databases">
        <authorList>
            <person name="Hellsten U."/>
            <person name="Grimwood J."/>
            <person name="Chapman J.A."/>
            <person name="Shapiro H."/>
            <person name="Aerts A."/>
            <person name="Otillar R.P."/>
            <person name="Terry A.Y."/>
            <person name="Boore J.L."/>
            <person name="Simakov O."/>
            <person name="Marletaz F."/>
            <person name="Cho S.-J."/>
            <person name="Edsinger-Gonzales E."/>
            <person name="Havlak P."/>
            <person name="Kuo D.-H."/>
            <person name="Larsson T."/>
            <person name="Lv J."/>
            <person name="Arendt D."/>
            <person name="Savage R."/>
            <person name="Osoegawa K."/>
            <person name="de Jong P."/>
            <person name="Lindberg D.R."/>
            <person name="Seaver E.C."/>
            <person name="Weisblat D.A."/>
            <person name="Putnam N.H."/>
            <person name="Grigoriev I.V."/>
            <person name="Rokhsar D.S."/>
        </authorList>
    </citation>
    <scope>NUCLEOTIDE SEQUENCE</scope>
</reference>
<dbReference type="AlphaFoldDB" id="T1FZ52"/>
<reference evidence="15 17" key="2">
    <citation type="journal article" date="2013" name="Nature">
        <title>Insights into bilaterian evolution from three spiralian genomes.</title>
        <authorList>
            <person name="Simakov O."/>
            <person name="Marletaz F."/>
            <person name="Cho S.J."/>
            <person name="Edsinger-Gonzales E."/>
            <person name="Havlak P."/>
            <person name="Hellsten U."/>
            <person name="Kuo D.H."/>
            <person name="Larsson T."/>
            <person name="Lv J."/>
            <person name="Arendt D."/>
            <person name="Savage R."/>
            <person name="Osoegawa K."/>
            <person name="de Jong P."/>
            <person name="Grimwood J."/>
            <person name="Chapman J.A."/>
            <person name="Shapiro H."/>
            <person name="Aerts A."/>
            <person name="Otillar R.P."/>
            <person name="Terry A.Y."/>
            <person name="Boore J.L."/>
            <person name="Grigoriev I.V."/>
            <person name="Lindberg D.R."/>
            <person name="Seaver E.C."/>
            <person name="Weisblat D.A."/>
            <person name="Putnam N.H."/>
            <person name="Rokhsar D.S."/>
        </authorList>
    </citation>
    <scope>NUCLEOTIDE SEQUENCE</scope>
</reference>
<dbReference type="CDD" id="cd15529">
    <property type="entry name" value="PHD2_PHF10"/>
    <property type="match status" value="1"/>
</dbReference>
<dbReference type="GO" id="GO:0071564">
    <property type="term" value="C:npBAF complex"/>
    <property type="evidence" value="ECO:0007669"/>
    <property type="project" value="InterPro"/>
</dbReference>
<dbReference type="InParanoid" id="T1FZ52"/>
<comment type="similarity">
    <text evidence="2">Belongs to the SAYP family.</text>
</comment>
<evidence type="ECO:0000313" key="16">
    <source>
        <dbReference type="EnsemblMetazoa" id="HelroP67786"/>
    </source>
</evidence>
<dbReference type="InterPro" id="IPR001965">
    <property type="entry name" value="Znf_PHD"/>
</dbReference>
<evidence type="ECO:0000256" key="2">
    <source>
        <dbReference type="ARBA" id="ARBA00006097"/>
    </source>
</evidence>
<dbReference type="EnsemblMetazoa" id="HelroT67786">
    <property type="protein sequence ID" value="HelroP67786"/>
    <property type="gene ID" value="HelroG67786"/>
</dbReference>
<gene>
    <name evidence="16" type="primary">20214100</name>
    <name evidence="15" type="ORF">HELRODRAFT_67786</name>
</gene>
<evidence type="ECO:0000313" key="15">
    <source>
        <dbReference type="EMBL" id="ESN96294.1"/>
    </source>
</evidence>
<feature type="compositionally biased region" description="Low complexity" evidence="13">
    <location>
        <begin position="245"/>
        <end position="263"/>
    </location>
</feature>
<keyword evidence="7" id="KW-0862">Zinc</keyword>
<evidence type="ECO:0000256" key="9">
    <source>
        <dbReference type="ARBA" id="ARBA00023015"/>
    </source>
</evidence>
<dbReference type="STRING" id="6412.T1FZ52"/>
<feature type="region of interest" description="Disordered" evidence="13">
    <location>
        <begin position="226"/>
        <end position="298"/>
    </location>
</feature>
<dbReference type="InterPro" id="IPR038045">
    <property type="entry name" value="PHF10_PHD_finger_1"/>
</dbReference>
<reference evidence="16" key="3">
    <citation type="submission" date="2015-06" db="UniProtKB">
        <authorList>
            <consortium name="EnsemblMetazoa"/>
        </authorList>
    </citation>
    <scope>IDENTIFICATION</scope>
</reference>
<comment type="subcellular location">
    <subcellularLocation>
        <location evidence="1">Nucleus</location>
    </subcellularLocation>
</comment>
<evidence type="ECO:0000256" key="8">
    <source>
        <dbReference type="ARBA" id="ARBA00022902"/>
    </source>
</evidence>
<proteinExistence type="inferred from homology"/>
<name>T1FZ52_HELRO</name>
<feature type="compositionally biased region" description="Polar residues" evidence="13">
    <location>
        <begin position="264"/>
        <end position="284"/>
    </location>
</feature>
<dbReference type="eggNOG" id="KOG1512">
    <property type="taxonomic scope" value="Eukaryota"/>
</dbReference>
<dbReference type="OrthoDB" id="1903104at2759"/>
<dbReference type="EMBL" id="KB097495">
    <property type="protein sequence ID" value="ESN96294.1"/>
    <property type="molecule type" value="Genomic_DNA"/>
</dbReference>
<dbReference type="GO" id="GO:0008270">
    <property type="term" value="F:zinc ion binding"/>
    <property type="evidence" value="ECO:0007669"/>
    <property type="project" value="UniProtKB-KW"/>
</dbReference>
<evidence type="ECO:0000256" key="10">
    <source>
        <dbReference type="ARBA" id="ARBA00023163"/>
    </source>
</evidence>
<evidence type="ECO:0000256" key="4">
    <source>
        <dbReference type="ARBA" id="ARBA00022723"/>
    </source>
</evidence>
<evidence type="ECO:0000256" key="5">
    <source>
        <dbReference type="ARBA" id="ARBA00022737"/>
    </source>
</evidence>
<keyword evidence="17" id="KW-1185">Reference proteome</keyword>
<feature type="domain" description="PHD-type" evidence="14">
    <location>
        <begin position="354"/>
        <end position="405"/>
    </location>
</feature>
<keyword evidence="8" id="KW-0524">Neurogenesis</keyword>
<dbReference type="PANTHER" id="PTHR45888:SF4">
    <property type="entry name" value="PHD FINGER PROTEIN 10"/>
    <property type="match status" value="1"/>
</dbReference>
<evidence type="ECO:0000256" key="3">
    <source>
        <dbReference type="ARBA" id="ARBA00016995"/>
    </source>
</evidence>
<evidence type="ECO:0000313" key="17">
    <source>
        <dbReference type="Proteomes" id="UP000015101"/>
    </source>
</evidence>
<dbReference type="Gene3D" id="3.30.40.10">
    <property type="entry name" value="Zinc/RING finger domain, C3HC4 (zinc finger)"/>
    <property type="match status" value="1"/>
</dbReference>
<dbReference type="InterPro" id="IPR013083">
    <property type="entry name" value="Znf_RING/FYVE/PHD"/>
</dbReference>
<dbReference type="GeneID" id="20214100"/>
<dbReference type="SUPFAM" id="SSF57903">
    <property type="entry name" value="FYVE/PHD zinc finger"/>
    <property type="match status" value="2"/>
</dbReference>
<keyword evidence="5" id="KW-0677">Repeat</keyword>
<dbReference type="PROSITE" id="PS50016">
    <property type="entry name" value="ZF_PHD_2"/>
    <property type="match status" value="1"/>
</dbReference>
<feature type="compositionally biased region" description="Basic residues" evidence="13">
    <location>
        <begin position="288"/>
        <end position="298"/>
    </location>
</feature>
<protein>
    <recommendedName>
        <fullName evidence="3">PHD finger protein 10</fullName>
    </recommendedName>
</protein>
<dbReference type="OMA" id="NRNVYIM"/>
<dbReference type="SMART" id="SM00249">
    <property type="entry name" value="PHD"/>
    <property type="match status" value="2"/>
</dbReference>
<accession>T1FZ52</accession>
<evidence type="ECO:0000256" key="6">
    <source>
        <dbReference type="ARBA" id="ARBA00022771"/>
    </source>
</evidence>
<dbReference type="GO" id="GO:0007399">
    <property type="term" value="P:nervous system development"/>
    <property type="evidence" value="ECO:0007669"/>
    <property type="project" value="UniProtKB-KW"/>
</dbReference>
<dbReference type="CDD" id="cd15528">
    <property type="entry name" value="PHD1_PHF10"/>
    <property type="match status" value="1"/>
</dbReference>
<evidence type="ECO:0000256" key="7">
    <source>
        <dbReference type="ARBA" id="ARBA00022833"/>
    </source>
</evidence>
<dbReference type="EMBL" id="AMQM01001376">
    <property type="status" value="NOT_ANNOTATED_CDS"/>
    <property type="molecule type" value="Genomic_DNA"/>
</dbReference>
<evidence type="ECO:0000259" key="14">
    <source>
        <dbReference type="PROSITE" id="PS50016"/>
    </source>
</evidence>
<evidence type="ECO:0000256" key="12">
    <source>
        <dbReference type="PROSITE-ProRule" id="PRU00146"/>
    </source>
</evidence>
<dbReference type="RefSeq" id="XP_009025135.1">
    <property type="nucleotide sequence ID" value="XM_009026887.1"/>
</dbReference>
<sequence length="484" mass="55320">NIVEYQWPQARNAPWYILQEHISEYLGVLSFKRKYPNISRRPVEYQERQYLIDQGCVTEVQCDLGLTVLNAEEVLKLMSKDYPEKYQAAIFVSKLINKMITIWKQHYAGIYKIQQEKIEVTKLENLMKKAIKSAAEFNASLCKDRRQARSMYIDLQTMELHKPQSRKAVVNYSSVNLCDSYPVALVPGQYQHYYKRYTPTELNYFPLNTALYAPPKMMQSIYVDPNQPEKEASDEDVEQEEAVDDLTSSNNRPTRTRTTLSNNKKFQPFSTSSITNEDSNTSFGSEKKIRKGGPGRGKKVNSVRCGMCSQTTKNKYNEPDDLIKCNTCNVSNHPGCLGLSAEMVPMIKTYDWQCMECKVCYQCTQPHDEDKMMFCDNCDRGYHTYCVGLISIPEGRWDCVMCTTNNNINESIINNNTNDSSSNINFTENSNSVASNDNSNIGFSFFQNNSFKFPSSFSPTAQTGVGALSNISRPSSLKSRFQFL</sequence>
<keyword evidence="11" id="KW-0539">Nucleus</keyword>
<dbReference type="CDD" id="cd21085">
    <property type="entry name" value="WH_NTD_PHF10"/>
    <property type="match status" value="1"/>
</dbReference>
<keyword evidence="6 12" id="KW-0863">Zinc-finger</keyword>
<dbReference type="InterPro" id="IPR011011">
    <property type="entry name" value="Znf_FYVE_PHD"/>
</dbReference>
<keyword evidence="9" id="KW-0805">Transcription regulation</keyword>
<dbReference type="InterPro" id="IPR019787">
    <property type="entry name" value="Znf_PHD-finger"/>
</dbReference>
<dbReference type="Proteomes" id="UP000015101">
    <property type="component" value="Unassembled WGS sequence"/>
</dbReference>
<dbReference type="PANTHER" id="PTHR45888">
    <property type="entry name" value="HL01030P-RELATED"/>
    <property type="match status" value="1"/>
</dbReference>
<keyword evidence="4" id="KW-0479">Metal-binding</keyword>
<evidence type="ECO:0000256" key="1">
    <source>
        <dbReference type="ARBA" id="ARBA00004123"/>
    </source>
</evidence>
<keyword evidence="10" id="KW-0804">Transcription</keyword>
<dbReference type="CTD" id="20214100"/>